<dbReference type="Pfam" id="PF13542">
    <property type="entry name" value="HTH_Tnp_ISL3"/>
    <property type="match status" value="1"/>
</dbReference>
<dbReference type="NCBIfam" id="NF033550">
    <property type="entry name" value="transpos_ISL3"/>
    <property type="match status" value="1"/>
</dbReference>
<dbReference type="EMBL" id="LJAM02000600">
    <property type="protein sequence ID" value="RAP69746.1"/>
    <property type="molecule type" value="Genomic_DNA"/>
</dbReference>
<evidence type="ECO:0000313" key="4">
    <source>
        <dbReference type="EMBL" id="RAP69746.1"/>
    </source>
</evidence>
<feature type="domain" description="Transposase IS204/IS1001/IS1096/IS1165 helix-turn-helix" evidence="2">
    <location>
        <begin position="84"/>
        <end position="132"/>
    </location>
</feature>
<dbReference type="RefSeq" id="WP_162475612.1">
    <property type="nucleotide sequence ID" value="NZ_LJAM02000600.1"/>
</dbReference>
<reference evidence="4" key="1">
    <citation type="submission" date="2018-04" db="EMBL/GenBank/DDBJ databases">
        <title>Genomes of the Obligate Erwinia dacicola and Facultative Enterobacter sp. OLF Endosymbionts of the Olive Fruit fly, Bactrocera oleae.</title>
        <authorList>
            <person name="Estes A.M."/>
            <person name="Hearn D.J."/>
            <person name="Agarwal S."/>
            <person name="Pierson E.A."/>
            <person name="Dunning-Hotopp J.C."/>
        </authorList>
    </citation>
    <scope>NUCLEOTIDE SEQUENCE [LARGE SCALE GENOMIC DNA]</scope>
    <source>
        <strain evidence="4">Oroville</strain>
    </source>
</reference>
<dbReference type="Pfam" id="PF01610">
    <property type="entry name" value="DDE_Tnp_ISL3"/>
    <property type="match status" value="1"/>
</dbReference>
<dbReference type="PANTHER" id="PTHR33498:SF1">
    <property type="entry name" value="TRANSPOSASE FOR INSERTION SEQUENCE ELEMENT IS1557"/>
    <property type="match status" value="1"/>
</dbReference>
<dbReference type="Pfam" id="PF14690">
    <property type="entry name" value="Zn_ribbon_ISL3"/>
    <property type="match status" value="1"/>
</dbReference>
<accession>A0A328TPH1</accession>
<gene>
    <name evidence="4" type="ORF">ACZ87_03459</name>
</gene>
<protein>
    <submittedName>
        <fullName evidence="4">Helix-turn-helix domain of transposase ISL3 family protein</fullName>
    </submittedName>
</protein>
<evidence type="ECO:0000259" key="3">
    <source>
        <dbReference type="Pfam" id="PF14690"/>
    </source>
</evidence>
<evidence type="ECO:0000313" key="5">
    <source>
        <dbReference type="Proteomes" id="UP000244334"/>
    </source>
</evidence>
<evidence type="ECO:0000259" key="1">
    <source>
        <dbReference type="Pfam" id="PF01610"/>
    </source>
</evidence>
<dbReference type="InterPro" id="IPR002560">
    <property type="entry name" value="Transposase_DDE"/>
</dbReference>
<feature type="non-terminal residue" evidence="4">
    <location>
        <position position="254"/>
    </location>
</feature>
<name>A0A328TPH1_9GAMM</name>
<dbReference type="InterPro" id="IPR047951">
    <property type="entry name" value="Transpos_ISL3"/>
</dbReference>
<feature type="domain" description="Transposase IS204/IS1001/IS1096/IS1165 zinc-finger" evidence="3">
    <location>
        <begin position="33"/>
        <end position="77"/>
    </location>
</feature>
<sequence length="254" mass="29334">MLDLLNLPGIKPVDIRRESKCLVIVAEPVTVEVPLCGDCNTPMHKHGTRKNKFMDKPLYMEPVRLEVQRPRFRCESCGKMFMPELSFLDDKRRATKRLVDVIRQQCLGITFHALAEQTGVAVNTVKNIAHDLIEELSQTVRYETPVIMGIDEVNLAGEYRCVITNLATNNIFDMLEHRTQEHLRPFFKDLPDADKVEWVCTDMWRPFKGSFAQYLPNAKLVIDKFHVVKVASEALEAERKNYQAQLSKEDRIYV</sequence>
<organism evidence="4 5">
    <name type="scientific">Candidatus Erwinia dacicola</name>
    <dbReference type="NCBI Taxonomy" id="252393"/>
    <lineage>
        <taxon>Bacteria</taxon>
        <taxon>Pseudomonadati</taxon>
        <taxon>Pseudomonadota</taxon>
        <taxon>Gammaproteobacteria</taxon>
        <taxon>Enterobacterales</taxon>
        <taxon>Erwiniaceae</taxon>
        <taxon>Erwinia</taxon>
    </lineage>
</organism>
<keyword evidence="5" id="KW-1185">Reference proteome</keyword>
<comment type="caution">
    <text evidence="4">The sequence shown here is derived from an EMBL/GenBank/DDBJ whole genome shotgun (WGS) entry which is preliminary data.</text>
</comment>
<dbReference type="Proteomes" id="UP000244334">
    <property type="component" value="Unassembled WGS sequence"/>
</dbReference>
<dbReference type="PANTHER" id="PTHR33498">
    <property type="entry name" value="TRANSPOSASE FOR INSERTION SEQUENCE ELEMENT IS1557"/>
    <property type="match status" value="1"/>
</dbReference>
<dbReference type="InterPro" id="IPR029261">
    <property type="entry name" value="Transposase_Znf"/>
</dbReference>
<feature type="domain" description="Transposase IS204/IS1001/IS1096/IS1165 DDE" evidence="1">
    <location>
        <begin position="148"/>
        <end position="251"/>
    </location>
</feature>
<dbReference type="AlphaFoldDB" id="A0A328TPH1"/>
<dbReference type="InterPro" id="IPR032877">
    <property type="entry name" value="Transposase_HTH"/>
</dbReference>
<evidence type="ECO:0000259" key="2">
    <source>
        <dbReference type="Pfam" id="PF13542"/>
    </source>
</evidence>
<proteinExistence type="predicted"/>